<keyword evidence="2" id="KW-1185">Reference proteome</keyword>
<proteinExistence type="predicted"/>
<dbReference type="AlphaFoldDB" id="A0A811KJ38"/>
<dbReference type="Proteomes" id="UP000783686">
    <property type="component" value="Unassembled WGS sequence"/>
</dbReference>
<dbReference type="EMBL" id="CAJFDH010000003">
    <property type="protein sequence ID" value="CAD5215358.1"/>
    <property type="molecule type" value="Genomic_DNA"/>
</dbReference>
<evidence type="ECO:0000313" key="2">
    <source>
        <dbReference type="Proteomes" id="UP000614601"/>
    </source>
</evidence>
<dbReference type="OrthoDB" id="5850381at2759"/>
<dbReference type="EMBL" id="CAJFCW020000003">
    <property type="protein sequence ID" value="CAG9103918.1"/>
    <property type="molecule type" value="Genomic_DNA"/>
</dbReference>
<organism evidence="1 2">
    <name type="scientific">Bursaphelenchus okinawaensis</name>
    <dbReference type="NCBI Taxonomy" id="465554"/>
    <lineage>
        <taxon>Eukaryota</taxon>
        <taxon>Metazoa</taxon>
        <taxon>Ecdysozoa</taxon>
        <taxon>Nematoda</taxon>
        <taxon>Chromadorea</taxon>
        <taxon>Rhabditida</taxon>
        <taxon>Tylenchina</taxon>
        <taxon>Tylenchomorpha</taxon>
        <taxon>Aphelenchoidea</taxon>
        <taxon>Aphelenchoididae</taxon>
        <taxon>Bursaphelenchus</taxon>
    </lineage>
</organism>
<gene>
    <name evidence="1" type="ORF">BOKJ2_LOCUS6053</name>
</gene>
<name>A0A811KJ38_9BILA</name>
<dbReference type="Proteomes" id="UP000614601">
    <property type="component" value="Unassembled WGS sequence"/>
</dbReference>
<evidence type="ECO:0000313" key="1">
    <source>
        <dbReference type="EMBL" id="CAD5215358.1"/>
    </source>
</evidence>
<sequence>MEFKAQFDKLVRNSRLDLFDTVIKGMINNLCSQQESAEAMAVLEKFRTAVEKTKQVTLNLNNDEKDKLNAWNNLNDSAAEENFYTQKMKELPPEDYKNIKKAYSKILENMFNSNLPEHYNQMFSQLSEKDFDQLRLLAKEEQKEGIKDFVLHKSAKLGLAQSDINDLFDYFTNSFKLVTLKEGSGTRQYQYRPEDNDDSVFWT</sequence>
<reference evidence="1" key="1">
    <citation type="submission" date="2020-09" db="EMBL/GenBank/DDBJ databases">
        <authorList>
            <person name="Kikuchi T."/>
        </authorList>
    </citation>
    <scope>NUCLEOTIDE SEQUENCE</scope>
    <source>
        <strain evidence="1">SH1</strain>
    </source>
</reference>
<comment type="caution">
    <text evidence="1">The sequence shown here is derived from an EMBL/GenBank/DDBJ whole genome shotgun (WGS) entry which is preliminary data.</text>
</comment>
<accession>A0A811KJ38</accession>
<protein>
    <submittedName>
        <fullName evidence="1">Uncharacterized protein</fullName>
    </submittedName>
</protein>